<keyword evidence="4" id="KW-0272">Extracellular matrix</keyword>
<evidence type="ECO:0000256" key="9">
    <source>
        <dbReference type="ARBA" id="ARBA00023157"/>
    </source>
</evidence>
<feature type="compositionally biased region" description="Low complexity" evidence="12">
    <location>
        <begin position="321"/>
        <end position="336"/>
    </location>
</feature>
<dbReference type="PANTHER" id="PTHR24050">
    <property type="entry name" value="PA14 DOMAIN-CONTAINING PROTEIN"/>
    <property type="match status" value="1"/>
</dbReference>
<dbReference type="InterPro" id="IPR055088">
    <property type="entry name" value="Fibulin_C"/>
</dbReference>
<dbReference type="PANTHER" id="PTHR24050:SF19">
    <property type="entry name" value="NEPHRONECTIN"/>
    <property type="match status" value="1"/>
</dbReference>
<feature type="compositionally biased region" description="Low complexity" evidence="12">
    <location>
        <begin position="1030"/>
        <end position="1046"/>
    </location>
</feature>
<keyword evidence="10" id="KW-0325">Glycoprotein</keyword>
<dbReference type="PhylomeDB" id="E9GEU9"/>
<proteinExistence type="inferred from homology"/>
<dbReference type="Proteomes" id="UP000000305">
    <property type="component" value="Unassembled WGS sequence"/>
</dbReference>
<feature type="compositionally biased region" description="Low complexity" evidence="12">
    <location>
        <begin position="1122"/>
        <end position="1140"/>
    </location>
</feature>
<dbReference type="STRING" id="6669.E9GEU9"/>
<dbReference type="PROSITE" id="PS01186">
    <property type="entry name" value="EGF_2"/>
    <property type="match status" value="3"/>
</dbReference>
<evidence type="ECO:0000256" key="1">
    <source>
        <dbReference type="ARBA" id="ARBA00004498"/>
    </source>
</evidence>
<dbReference type="InterPro" id="IPR018097">
    <property type="entry name" value="EGF_Ca-bd_CS"/>
</dbReference>
<sequence length="1574" mass="171276">MGHWTTRLPLIGLSLLLLTDVYGDFEQPLSHCCNLGVKWGVENLQCAAFPAPVVGIRNEQQAICLSAVHICCLRKHRERQCELGKQSARADRECSVNRDLGGETHKDCCEGCKLGLVAGSMSMGCTFRAFQFGAPWDDAYRSCCQQTLPQVFPDNPLPNLRVPSSTPRAQIPPFLPPPPTPALPSYPIDEQNSIEDDEDLCARFPGELCAHVCVPTGGSSYRCECREGFQLLADGKSCQQATQYDRCSSDNPCSQKCTDTGLAVECSCHSGFQLASDEKTCTDVDECLIGADNCDVLLQICVNQPGGFACIERKDSPVSTGSRPAAASPESSSEGRGCPRGFKFNPESRVCDDVNECETQPPVCPAQTSCQNTIGSYNCARRPQLEECPLGFRFNNQIQTCIDIDECKENPATCPKTRPVCVNLQGSYTCQARNESSLLGPSVTCPAGYKFNTAQQTCEDVDECAERLDTCVHGMEMCINDLGRYHCEPLSADAASTTTGQRHHDVEDHHQIPNYGQCPTGYTYDEDEQVCIDLDECLNGQLDDLSLCDDDKRCANTEGSYECVEACAPGYQPDVADAMGPCVDMDECLNNNHNCTLAEKCVNVPGSYRCEQLRPVLQTVSIPATTTTDFNTRPIPVSRVTSSTTTTTTTTTRPTTTTTTPTTTTTTAPPTTRAARQQHNSSGSCPSGFRKEAGGGRCKDINECEEGTHRCEPSKSDCVNTAGSYRCKPLTPCLSGFRRNTSTGRCEDIDECIEGSHNCTTQTELCVNNYGSFDCRPYPFCPAGHSFSVQERFCKDVDECAEGTHNCSGTCVNAVGTFRCVDREPVSCGLGYRYDTEKRECQDLDECREGTNPCRPPAERCVNMVGTYRCEPISLPTTTRATTKATTTTTPRPTTTTTTPRPTTTTTTRPTTTTTRSTTTTTRPTTTTTRPTTTTSTTTTTASTTTSTTSATTPKPNFSTISSRPGGSSQNDRCQAGFRYSRRTRNCQDIDECVEARDYCNKETEVCVNERGGYRCVPFNELPATSSSVAPNPLTTTTTSAPLSTNRPPPRTPSCPRGYVFSDDSRRCIDVNECTNDQNPCRGNQQCENTVGSYVCRCPVGYRFNTATQFCEARRGATTRSAVTPASARPAVARATPTTPKRADAKTMTSANREQTTAPTSARSISAATRRARSVASARNATTAQTGTPCWTRRRAAVFNLHNALQASNQHPEADAMMSTSVPNQLTTARGISCVKIAQAAMSASVNRDTRSELTGSARILMNVHDSLGRFVRRIHNAPTRQDLTDATARKDSAQDRIPVHALISTNAPKRPACANRIVPTLGARTSAVVSRVTPWLPIIGRVTMSTSANCTKTVEVCASVCASTSLAVIRANVPTDIVWLPTTALAKISTNASDRECVVRKRLVSTPEAVTIATPSSARPTTFVTPSTASTRCKRVSLECHSWDTECLRKPVSYSYNFLTLPSKIPIPARTGHLDLFSMRGPLWASATVQFNLELNDVRAPNDLVDRKLKVDRNVFSLRRSTSSPNQAILALTKSIVGPQEIELFLNMDMYQNGVFSGVAVVKIFIYVTQYDF</sequence>
<reference evidence="15 16" key="1">
    <citation type="journal article" date="2011" name="Science">
        <title>The ecoresponsive genome of Daphnia pulex.</title>
        <authorList>
            <person name="Colbourne J.K."/>
            <person name="Pfrender M.E."/>
            <person name="Gilbert D."/>
            <person name="Thomas W.K."/>
            <person name="Tucker A."/>
            <person name="Oakley T.H."/>
            <person name="Tokishita S."/>
            <person name="Aerts A."/>
            <person name="Arnold G.J."/>
            <person name="Basu M.K."/>
            <person name="Bauer D.J."/>
            <person name="Caceres C.E."/>
            <person name="Carmel L."/>
            <person name="Casola C."/>
            <person name="Choi J.H."/>
            <person name="Detter J.C."/>
            <person name="Dong Q."/>
            <person name="Dusheyko S."/>
            <person name="Eads B.D."/>
            <person name="Frohlich T."/>
            <person name="Geiler-Samerotte K.A."/>
            <person name="Gerlach D."/>
            <person name="Hatcher P."/>
            <person name="Jogdeo S."/>
            <person name="Krijgsveld J."/>
            <person name="Kriventseva E.V."/>
            <person name="Kultz D."/>
            <person name="Laforsch C."/>
            <person name="Lindquist E."/>
            <person name="Lopez J."/>
            <person name="Manak J.R."/>
            <person name="Muller J."/>
            <person name="Pangilinan J."/>
            <person name="Patwardhan R.P."/>
            <person name="Pitluck S."/>
            <person name="Pritham E.J."/>
            <person name="Rechtsteiner A."/>
            <person name="Rho M."/>
            <person name="Rogozin I.B."/>
            <person name="Sakarya O."/>
            <person name="Salamov A."/>
            <person name="Schaack S."/>
            <person name="Shapiro H."/>
            <person name="Shiga Y."/>
            <person name="Skalitzky C."/>
            <person name="Smith Z."/>
            <person name="Souvorov A."/>
            <person name="Sung W."/>
            <person name="Tang Z."/>
            <person name="Tsuchiya D."/>
            <person name="Tu H."/>
            <person name="Vos H."/>
            <person name="Wang M."/>
            <person name="Wolf Y.I."/>
            <person name="Yamagata H."/>
            <person name="Yamada T."/>
            <person name="Ye Y."/>
            <person name="Shaw J.R."/>
            <person name="Andrews J."/>
            <person name="Crease T.J."/>
            <person name="Tang H."/>
            <person name="Lucas S.M."/>
            <person name="Robertson H.M."/>
            <person name="Bork P."/>
            <person name="Koonin E.V."/>
            <person name="Zdobnov E.M."/>
            <person name="Grigoriev I.V."/>
            <person name="Lynch M."/>
            <person name="Boore J.L."/>
        </authorList>
    </citation>
    <scope>NUCLEOTIDE SEQUENCE [LARGE SCALE GENOMIC DNA]</scope>
</reference>
<feature type="domain" description="EGF-like" evidence="14">
    <location>
        <begin position="1070"/>
        <end position="1112"/>
    </location>
</feature>
<comment type="similarity">
    <text evidence="2">Belongs to the fibulin family.</text>
</comment>
<feature type="region of interest" description="Disordered" evidence="12">
    <location>
        <begin position="879"/>
        <end position="974"/>
    </location>
</feature>
<evidence type="ECO:0000256" key="7">
    <source>
        <dbReference type="ARBA" id="ARBA00022737"/>
    </source>
</evidence>
<keyword evidence="7" id="KW-0677">Repeat</keyword>
<feature type="region of interest" description="Disordered" evidence="12">
    <location>
        <begin position="1025"/>
        <end position="1056"/>
    </location>
</feature>
<feature type="compositionally biased region" description="Low complexity" evidence="12">
    <location>
        <begin position="644"/>
        <end position="675"/>
    </location>
</feature>
<dbReference type="Gene3D" id="2.10.25.10">
    <property type="entry name" value="Laminin"/>
    <property type="match status" value="14"/>
</dbReference>
<evidence type="ECO:0000256" key="3">
    <source>
        <dbReference type="ARBA" id="ARBA00022525"/>
    </source>
</evidence>
<dbReference type="InterPro" id="IPR026823">
    <property type="entry name" value="cEGF"/>
</dbReference>
<dbReference type="FunFam" id="2.10.25.10:FF:000038">
    <property type="entry name" value="Fibrillin 2"/>
    <property type="match status" value="1"/>
</dbReference>
<dbReference type="OrthoDB" id="10022113at2759"/>
<dbReference type="InParanoid" id="E9GEU9"/>
<dbReference type="InterPro" id="IPR052235">
    <property type="entry name" value="Nephronectin_domain"/>
</dbReference>
<dbReference type="InterPro" id="IPR049883">
    <property type="entry name" value="NOTCH1_EGF-like"/>
</dbReference>
<feature type="region of interest" description="Disordered" evidence="12">
    <location>
        <begin position="315"/>
        <end position="339"/>
    </location>
</feature>
<keyword evidence="9" id="KW-1015">Disulfide bond</keyword>
<evidence type="ECO:0000313" key="16">
    <source>
        <dbReference type="Proteomes" id="UP000000305"/>
    </source>
</evidence>
<dbReference type="PROSITE" id="PS50026">
    <property type="entry name" value="EGF_3"/>
    <property type="match status" value="2"/>
</dbReference>
<evidence type="ECO:0000256" key="10">
    <source>
        <dbReference type="ARBA" id="ARBA00023180"/>
    </source>
</evidence>
<feature type="compositionally biased region" description="Low complexity" evidence="12">
    <location>
        <begin position="1156"/>
        <end position="1167"/>
    </location>
</feature>
<feature type="signal peptide" evidence="13">
    <location>
        <begin position="1"/>
        <end position="23"/>
    </location>
</feature>
<keyword evidence="3" id="KW-0964">Secreted</keyword>
<gene>
    <name evidence="15" type="ORF">DAPPUDRAFT_101895</name>
</gene>
<keyword evidence="16" id="KW-1185">Reference proteome</keyword>
<keyword evidence="6 13" id="KW-0732">Signal</keyword>
<evidence type="ECO:0000256" key="12">
    <source>
        <dbReference type="SAM" id="MobiDB-lite"/>
    </source>
</evidence>
<evidence type="ECO:0000259" key="14">
    <source>
        <dbReference type="PROSITE" id="PS50026"/>
    </source>
</evidence>
<dbReference type="InterPro" id="IPR000742">
    <property type="entry name" value="EGF"/>
</dbReference>
<protein>
    <recommendedName>
        <fullName evidence="14">EGF-like domain-containing protein</fullName>
    </recommendedName>
</protein>
<dbReference type="EMBL" id="GL732541">
    <property type="protein sequence ID" value="EFX82017.1"/>
    <property type="molecule type" value="Genomic_DNA"/>
</dbReference>
<evidence type="ECO:0000256" key="2">
    <source>
        <dbReference type="ARBA" id="ARBA00006127"/>
    </source>
</evidence>
<evidence type="ECO:0000256" key="11">
    <source>
        <dbReference type="PROSITE-ProRule" id="PRU00076"/>
    </source>
</evidence>
<evidence type="ECO:0000256" key="6">
    <source>
        <dbReference type="ARBA" id="ARBA00022729"/>
    </source>
</evidence>
<keyword evidence="5 11" id="KW-0245">EGF-like domain</keyword>
<dbReference type="KEGG" id="dpx:DAPPUDRAFT_101895"/>
<dbReference type="FunCoup" id="E9GEU9">
    <property type="interactions" value="4"/>
</dbReference>
<dbReference type="OMA" id="CNETTLC"/>
<evidence type="ECO:0000256" key="5">
    <source>
        <dbReference type="ARBA" id="ARBA00022536"/>
    </source>
</evidence>
<dbReference type="SMART" id="SM00179">
    <property type="entry name" value="EGF_CA"/>
    <property type="match status" value="13"/>
</dbReference>
<evidence type="ECO:0000256" key="13">
    <source>
        <dbReference type="SAM" id="SignalP"/>
    </source>
</evidence>
<dbReference type="InterPro" id="IPR009030">
    <property type="entry name" value="Growth_fac_rcpt_cys_sf"/>
</dbReference>
<evidence type="ECO:0000313" key="15">
    <source>
        <dbReference type="EMBL" id="EFX82017.1"/>
    </source>
</evidence>
<organism evidence="15 16">
    <name type="scientific">Daphnia pulex</name>
    <name type="common">Water flea</name>
    <dbReference type="NCBI Taxonomy" id="6669"/>
    <lineage>
        <taxon>Eukaryota</taxon>
        <taxon>Metazoa</taxon>
        <taxon>Ecdysozoa</taxon>
        <taxon>Arthropoda</taxon>
        <taxon>Crustacea</taxon>
        <taxon>Branchiopoda</taxon>
        <taxon>Diplostraca</taxon>
        <taxon>Cladocera</taxon>
        <taxon>Anomopoda</taxon>
        <taxon>Daphniidae</taxon>
        <taxon>Daphnia</taxon>
    </lineage>
</organism>
<evidence type="ECO:0000256" key="4">
    <source>
        <dbReference type="ARBA" id="ARBA00022530"/>
    </source>
</evidence>
<dbReference type="CDD" id="cd00054">
    <property type="entry name" value="EGF_CA"/>
    <property type="match status" value="2"/>
</dbReference>
<dbReference type="Pfam" id="PF22914">
    <property type="entry name" value="Fibulin_C"/>
    <property type="match status" value="1"/>
</dbReference>
<dbReference type="SUPFAM" id="SSF57196">
    <property type="entry name" value="EGF/Laminin"/>
    <property type="match status" value="3"/>
</dbReference>
<feature type="domain" description="EGF-like" evidence="14">
    <location>
        <begin position="197"/>
        <end position="239"/>
    </location>
</feature>
<feature type="region of interest" description="Disordered" evidence="12">
    <location>
        <begin position="630"/>
        <end position="694"/>
    </location>
</feature>
<dbReference type="FunFam" id="2.10.25.10:FF:000005">
    <property type="entry name" value="Fibrillin 2"/>
    <property type="match status" value="1"/>
</dbReference>
<dbReference type="InterPro" id="IPR001881">
    <property type="entry name" value="EGF-like_Ca-bd_dom"/>
</dbReference>
<keyword evidence="8" id="KW-0106">Calcium</keyword>
<feature type="chain" id="PRO_5003241164" description="EGF-like domain-containing protein" evidence="13">
    <location>
        <begin position="24"/>
        <end position="1574"/>
    </location>
</feature>
<dbReference type="HOGENOM" id="CLU_004826_1_0_1"/>
<accession>E9GEU9</accession>
<feature type="region of interest" description="Disordered" evidence="12">
    <location>
        <begin position="1122"/>
        <end position="1167"/>
    </location>
</feature>
<dbReference type="PROSITE" id="PS00010">
    <property type="entry name" value="ASX_HYDROXYL"/>
    <property type="match status" value="1"/>
</dbReference>
<dbReference type="eggNOG" id="KOG1217">
    <property type="taxonomic scope" value="Eukaryota"/>
</dbReference>
<comment type="caution">
    <text evidence="11">Lacks conserved residue(s) required for the propagation of feature annotation.</text>
</comment>
<comment type="subcellular location">
    <subcellularLocation>
        <location evidence="1">Secreted</location>
        <location evidence="1">Extracellular space</location>
        <location evidence="1">Extracellular matrix</location>
    </subcellularLocation>
</comment>
<dbReference type="SUPFAM" id="SSF57184">
    <property type="entry name" value="Growth factor receptor domain"/>
    <property type="match status" value="4"/>
</dbReference>
<dbReference type="Pfam" id="PF07645">
    <property type="entry name" value="EGF_CA"/>
    <property type="match status" value="11"/>
</dbReference>
<name>E9GEU9_DAPPU</name>
<feature type="compositionally biased region" description="Low complexity" evidence="12">
    <location>
        <begin position="879"/>
        <end position="956"/>
    </location>
</feature>
<dbReference type="Pfam" id="PF12662">
    <property type="entry name" value="cEGF"/>
    <property type="match status" value="2"/>
</dbReference>
<dbReference type="SMART" id="SM00181">
    <property type="entry name" value="EGF"/>
    <property type="match status" value="7"/>
</dbReference>
<dbReference type="GO" id="GO:0005509">
    <property type="term" value="F:calcium ion binding"/>
    <property type="evidence" value="ECO:0007669"/>
    <property type="project" value="InterPro"/>
</dbReference>
<dbReference type="PROSITE" id="PS01187">
    <property type="entry name" value="EGF_CA"/>
    <property type="match status" value="4"/>
</dbReference>
<dbReference type="InterPro" id="IPR000152">
    <property type="entry name" value="EGF-type_Asp/Asn_hydroxyl_site"/>
</dbReference>
<feature type="compositionally biased region" description="Polar residues" evidence="12">
    <location>
        <begin position="957"/>
        <end position="973"/>
    </location>
</feature>
<evidence type="ECO:0000256" key="8">
    <source>
        <dbReference type="ARBA" id="ARBA00022837"/>
    </source>
</evidence>